<feature type="domain" description="Aldehyde ferredoxin oxidoreductase N-terminal" evidence="1">
    <location>
        <begin position="1"/>
        <end position="205"/>
    </location>
</feature>
<dbReference type="RefSeq" id="WP_091830461.1">
    <property type="nucleotide sequence ID" value="NZ_FNZK01000005.1"/>
</dbReference>
<sequence>MLYRVDMSKMVVTQEKETEYQGLGGRLLSKNILRQELAVTADVWKDNKIVLATGLLAGMQPIYAGRLSLCMKSPVLGEVKENNTGGMLADQLGRMNTRAIIIEGLPSVKSTYILYISPKKAEIQVMPTLQNLDFQVTADFLSAHFGKQIAVGCIDAAGEKQLTEGMFGITNIKGKVVHFAGRSQSGVAAVFASKGIKAIVVDAEGEIPVAVDQLAFQTASAYILSLLNQGEGMSQQRLKEGACLACGNLSCAKWSHVEPGHTEHRYMFWKSAENGFIDSMGVCLFAVKTLQQDKTGLEKLAMMCNARYGWNKTLAEYLSLAEN</sequence>
<dbReference type="AlphaFoldDB" id="A0A1H6XMS5"/>
<protein>
    <submittedName>
        <fullName evidence="2">Aldehyde ferredoxin oxidoreductase, N-terminal domain</fullName>
    </submittedName>
</protein>
<dbReference type="PANTHER" id="PTHR30038">
    <property type="entry name" value="ALDEHYDE FERREDOXIN OXIDOREDUCTASE"/>
    <property type="match status" value="1"/>
</dbReference>
<dbReference type="SUPFAM" id="SSF56228">
    <property type="entry name" value="Aldehyde ferredoxin oxidoreductase, N-terminal domain"/>
    <property type="match status" value="1"/>
</dbReference>
<dbReference type="InterPro" id="IPR036503">
    <property type="entry name" value="Ald_Fedxn_OxRdtase_N_sf"/>
</dbReference>
<dbReference type="EMBL" id="FNZK01000005">
    <property type="protein sequence ID" value="SEJ30381.1"/>
    <property type="molecule type" value="Genomic_DNA"/>
</dbReference>
<dbReference type="PANTHER" id="PTHR30038:SF0">
    <property type="entry name" value="TUNGSTEN-CONTAINING ALDEHYDE FERREDOXIN OXIDOREDUCTASE"/>
    <property type="match status" value="1"/>
</dbReference>
<evidence type="ECO:0000313" key="3">
    <source>
        <dbReference type="Proteomes" id="UP000199662"/>
    </source>
</evidence>
<dbReference type="GO" id="GO:0016625">
    <property type="term" value="F:oxidoreductase activity, acting on the aldehyde or oxo group of donors, iron-sulfur protein as acceptor"/>
    <property type="evidence" value="ECO:0007669"/>
    <property type="project" value="InterPro"/>
</dbReference>
<gene>
    <name evidence="2" type="ORF">SAMN05660742_105214</name>
</gene>
<organism evidence="2 3">
    <name type="scientific">Propionispira arboris</name>
    <dbReference type="NCBI Taxonomy" id="84035"/>
    <lineage>
        <taxon>Bacteria</taxon>
        <taxon>Bacillati</taxon>
        <taxon>Bacillota</taxon>
        <taxon>Negativicutes</taxon>
        <taxon>Selenomonadales</taxon>
        <taxon>Selenomonadaceae</taxon>
        <taxon>Propionispira</taxon>
    </lineage>
</organism>
<dbReference type="InterPro" id="IPR013983">
    <property type="entry name" value="Ald_Fedxn_OxRdtase_N"/>
</dbReference>
<dbReference type="SMART" id="SM00790">
    <property type="entry name" value="AFOR_N"/>
    <property type="match status" value="1"/>
</dbReference>
<dbReference type="GO" id="GO:0051536">
    <property type="term" value="F:iron-sulfur cluster binding"/>
    <property type="evidence" value="ECO:0007669"/>
    <property type="project" value="InterPro"/>
</dbReference>
<evidence type="ECO:0000313" key="2">
    <source>
        <dbReference type="EMBL" id="SEJ30381.1"/>
    </source>
</evidence>
<reference evidence="2 3" key="1">
    <citation type="submission" date="2016-10" db="EMBL/GenBank/DDBJ databases">
        <authorList>
            <person name="de Groot N.N."/>
        </authorList>
    </citation>
    <scope>NUCLEOTIDE SEQUENCE [LARGE SCALE GENOMIC DNA]</scope>
    <source>
        <strain evidence="2 3">DSM 2179</strain>
    </source>
</reference>
<dbReference type="Proteomes" id="UP000199662">
    <property type="component" value="Unassembled WGS sequence"/>
</dbReference>
<evidence type="ECO:0000259" key="1">
    <source>
        <dbReference type="SMART" id="SM00790"/>
    </source>
</evidence>
<dbReference type="STRING" id="84035.SAMN05660742_105214"/>
<keyword evidence="3" id="KW-1185">Reference proteome</keyword>
<dbReference type="Gene3D" id="3.60.9.10">
    <property type="entry name" value="Aldehyde ferredoxin oxidoreductase, N-terminal domain"/>
    <property type="match status" value="1"/>
</dbReference>
<proteinExistence type="predicted"/>
<dbReference type="InterPro" id="IPR051919">
    <property type="entry name" value="W-dependent_AOR"/>
</dbReference>
<name>A0A1H6XMS5_9FIRM</name>
<accession>A0A1H6XMS5</accession>
<dbReference type="Pfam" id="PF02730">
    <property type="entry name" value="AFOR_N"/>
    <property type="match status" value="1"/>
</dbReference>